<reference evidence="5 6" key="1">
    <citation type="journal article" date="2018" name="PLoS ONE">
        <title>The draft genome of Kipferlia bialata reveals reductive genome evolution in fornicate parasites.</title>
        <authorList>
            <person name="Tanifuji G."/>
            <person name="Takabayashi S."/>
            <person name="Kume K."/>
            <person name="Takagi M."/>
            <person name="Nakayama T."/>
            <person name="Kamikawa R."/>
            <person name="Inagaki Y."/>
            <person name="Hashimoto T."/>
        </authorList>
    </citation>
    <scope>NUCLEOTIDE SEQUENCE [LARGE SCALE GENOMIC DNA]</scope>
    <source>
        <strain evidence="5">NY0173</strain>
    </source>
</reference>
<accession>A0A9K3D6C0</accession>
<dbReference type="AlphaFoldDB" id="A0A9K3D6C0"/>
<gene>
    <name evidence="5" type="ORF">KIPB_011299</name>
</gene>
<feature type="region of interest" description="Disordered" evidence="4">
    <location>
        <begin position="124"/>
        <end position="214"/>
    </location>
</feature>
<dbReference type="OrthoDB" id="10265969at2759"/>
<evidence type="ECO:0000256" key="2">
    <source>
        <dbReference type="ARBA" id="ARBA00023242"/>
    </source>
</evidence>
<feature type="compositionally biased region" description="Basic residues" evidence="4">
    <location>
        <begin position="147"/>
        <end position="157"/>
    </location>
</feature>
<feature type="compositionally biased region" description="Basic residues" evidence="4">
    <location>
        <begin position="446"/>
        <end position="455"/>
    </location>
</feature>
<dbReference type="Pfam" id="PF02671">
    <property type="entry name" value="PAH"/>
    <property type="match status" value="1"/>
</dbReference>
<dbReference type="PROSITE" id="PS51477">
    <property type="entry name" value="PAH"/>
    <property type="match status" value="1"/>
</dbReference>
<dbReference type="EMBL" id="BDIP01004541">
    <property type="protein sequence ID" value="GIQ88942.1"/>
    <property type="molecule type" value="Genomic_DNA"/>
</dbReference>
<comment type="caution">
    <text evidence="5">The sequence shown here is derived from an EMBL/GenBank/DDBJ whole genome shotgun (WGS) entry which is preliminary data.</text>
</comment>
<evidence type="ECO:0000313" key="5">
    <source>
        <dbReference type="EMBL" id="GIQ88942.1"/>
    </source>
</evidence>
<feature type="non-terminal residue" evidence="5">
    <location>
        <position position="543"/>
    </location>
</feature>
<organism evidence="5 6">
    <name type="scientific">Kipferlia bialata</name>
    <dbReference type="NCBI Taxonomy" id="797122"/>
    <lineage>
        <taxon>Eukaryota</taxon>
        <taxon>Metamonada</taxon>
        <taxon>Carpediemonas-like organisms</taxon>
        <taxon>Kipferlia</taxon>
    </lineage>
</organism>
<proteinExistence type="predicted"/>
<evidence type="ECO:0000256" key="1">
    <source>
        <dbReference type="ARBA" id="ARBA00004123"/>
    </source>
</evidence>
<feature type="region of interest" description="Disordered" evidence="4">
    <location>
        <begin position="438"/>
        <end position="468"/>
    </location>
</feature>
<feature type="non-terminal residue" evidence="5">
    <location>
        <position position="1"/>
    </location>
</feature>
<sequence>AENNPNQENSSLNTTGGLQNARIFLAKVKAAYIHQPESYSEFLRLLSEYQARSWRTRTVCLRVTILFEPHPELLHDFLAFLPDVWQNIAVDRFGWPSKWPPQMHMDDVRERLRRGKLALATLEAEEQAAKQAHDDSDAEPVRERPAKRARSSRRRSRGERSDRQDSEYLGLEDTEETLAMKRASQNRRTRRELMANQSTRSRNRVSEREKERERDAILSNTLSTDELARNVRICCPKLRLRLLDISNDNKHLASLSSGPFPTPPRLLQPLTQQLQQKQKWHSLLAALVLLGGVAPVPKPVPVLVEGGPKRKQLMNEAEKWPKFGPSYRRIPRYTKEQYQRMTEAEFNRLMPSYEAQVPAEVPGDDVVDTYRKMCMGETVPEPDTLVQPKPEETVVPPPGSMAEAEANAVLDDPVETLQQKAFKRMCSEVLNTSFQTIPFGSERGRASGRNRRSNRRSSEEDDEREQVTKSILERPHLRVLRGSSYEARFHILQEERLDIEISLKRTQALVCTLQTWAGAYAPHLLSALQHNSRVPLARAALGL</sequence>
<feature type="compositionally biased region" description="Basic and acidic residues" evidence="4">
    <location>
        <begin position="127"/>
        <end position="146"/>
    </location>
</feature>
<protein>
    <recommendedName>
        <fullName evidence="7">Histone deacetylase interacting domain-containing protein</fullName>
    </recommendedName>
</protein>
<dbReference type="InterPro" id="IPR003822">
    <property type="entry name" value="PAH"/>
</dbReference>
<name>A0A9K3D6C0_9EUKA</name>
<evidence type="ECO:0008006" key="7">
    <source>
        <dbReference type="Google" id="ProtNLM"/>
    </source>
</evidence>
<comment type="subcellular location">
    <subcellularLocation>
        <location evidence="1 3">Nucleus</location>
    </subcellularLocation>
</comment>
<evidence type="ECO:0000256" key="3">
    <source>
        <dbReference type="PROSITE-ProRule" id="PRU00810"/>
    </source>
</evidence>
<dbReference type="GO" id="GO:0005634">
    <property type="term" value="C:nucleus"/>
    <property type="evidence" value="ECO:0007669"/>
    <property type="project" value="UniProtKB-SubCell"/>
</dbReference>
<evidence type="ECO:0000256" key="4">
    <source>
        <dbReference type="SAM" id="MobiDB-lite"/>
    </source>
</evidence>
<dbReference type="Gene3D" id="1.20.1160.11">
    <property type="entry name" value="Paired amphipathic helix"/>
    <property type="match status" value="1"/>
</dbReference>
<keyword evidence="6" id="KW-1185">Reference proteome</keyword>
<keyword evidence="2 3" id="KW-0539">Nucleus</keyword>
<evidence type="ECO:0000313" key="6">
    <source>
        <dbReference type="Proteomes" id="UP000265618"/>
    </source>
</evidence>
<feature type="compositionally biased region" description="Basic and acidic residues" evidence="4">
    <location>
        <begin position="204"/>
        <end position="214"/>
    </location>
</feature>
<feature type="region of interest" description="Disordered" evidence="4">
    <location>
        <begin position="379"/>
        <end position="399"/>
    </location>
</feature>
<dbReference type="InterPro" id="IPR036600">
    <property type="entry name" value="PAH_sf"/>
</dbReference>
<dbReference type="GO" id="GO:0006355">
    <property type="term" value="P:regulation of DNA-templated transcription"/>
    <property type="evidence" value="ECO:0007669"/>
    <property type="project" value="InterPro"/>
</dbReference>
<dbReference type="SUPFAM" id="SSF47762">
    <property type="entry name" value="PAH2 domain"/>
    <property type="match status" value="1"/>
</dbReference>
<dbReference type="Proteomes" id="UP000265618">
    <property type="component" value="Unassembled WGS sequence"/>
</dbReference>